<sequence>MGRYLLLLFSILYMLLCQASSSGVFELKLQEFLNKKGVQGNKNCCKGGLTTPYQQCECKTFFRICLKHYQPNASPEPPCTYGGTVTPVLGSNSFQVPDTLPDGSFTNPIRMNFGFTWPGTFSLIIEAVHADSKEDLTTENPERIISTMTTQRHLTVGEDWSQDLHSVGRTELKYSYRFVCDEHYYGEGCSVFCRPRDDAFGHFTCGERGEIICDAGWKGQYCTEPICLPGCDEEHGFCEKPGECKCRVGFKGRYCDECIRYPGCLHGTCQQPWQCNCQEGWGGLFCNQDLNYCTHHKPCLNGATCSNTGQGSYTCSCRPGFTGASCEIEVNECTGNPCRNGGSCTDMENTYSCACPPGFYGNNCELSAMTCADGPCFNGGRCADNPDGGYFCQCPTGYAGFNCEKKIDHCSSSPCSNGARCVDLVNSYLCQCPEGFTGMNCDRAGDECSLYPCQNGGTCQEGASGYICTCPPGYTGRNCSSPVSRCQHNPCHNGATCHERNNRYVCACVPGYGGRNCQFLLPDRASQIGSDVPWTAVGSGVLLVLLLVVACAVVVVCVRSKVQQRRRDREEEVANGENETINNLTNNCHRDKDLAVSVVGAAPVKNINKKIDFHSDHDDLSMTTEKRSYKTRHAPADYNLVHEVKYEVKHEVKLEHAGKEMTAKELSDSCEDVKCQSLQDSSEFEEKRRKRLKSDASEKSKYSESRYSESKYSESKYSESKYSESNYSDSLYSESACASACASASTSACVDTKYKSVMVMSEEKDECVIATERSESRSVIETQSRRESANTSRRGSISMSRRESVSQHTETRREPEQSGGRAIFKRANRFLSQDREKEDGSSPAPLRHYERGHPLPGNHSPERKATIPYRNRDLGLPSNRRRSDNLSDEAMSGLSPQRHMSYSNFRRGDSQSRTSPRSCSPRSTNVLPQRRGESRSSSHRRGSTTHAHRTSSQQASGKCTPSRTRDSVVTRNTSPSRSSGTNKYADSFSPAHKRSPSQSSYGHSLDSEKLYKNLKSIASSAESDASEERNSWSKSLHSDMEIDGNYNERNHSGRNSRKSGGRNTGYNSRDFSPNGGNCEVIRSRNSGFNSRNSRNSGSNSAGASTPYRDYNEHGTLKNSNSKNKNRRNGVYSDTSDKQSRSDSRQSLSPTHSPLSPTSPASTPNISKSRRSRNQVPSPDLPKSQALIAETDKPVADRSRSNIRRGLEALILSENTRSSSQPALPEMTIEDYVIIADIPRTKLYPEEEEAIIVRRRPQSRSPRRDNQHSYGDGSYGNEHEVSEERGRGRERERGRDRKEKERRRLDKEGGSSKTNSTTSGHSQRSSKKAESIRTVNGGHKGPEQPPQMQLILFSKLDLLNCKKGWMYLLDEDEEWRKHWFVITDSELRYYRDSNAEERDEADGEIYLCHCLRVEEFDADKNYGLQLHMRDGLVTLSAMTSRIRRNWIDTLRRRISFRDSAESIQHPDNSDISDRENSSSQNAPSRTSPAPHDPGSDVVGPYQDETDMTSSPLTNRREAGEGRDRDHERRLEDRTKWFQEGISDREGEDPWEKVELKKGATPVALTKPRVPDAQTVPDIERKWADFEQLPIGEDRSPVGSQNPQATNEVLQREVVSLRQQIEALRQVRVAAGVAGLCGPDAPCTLRLEQMEREHRERLKEIHNEHERERREMERDKQRLLQEEAKNTAQAMEALRKAHQEEIERQKGHGGGKPTDPSVKQQLHDSLSLQRELDGLSERYSQQCVELNHIQNSTEDRDGQIRQKERDMEQLRQENQELQARLTEEISLMRSFITGQRSGVVPLGSYERSTSELEMLLKVKESEVEYLHKEISCLRKEVQTLTKENEALSERYKEVYVELSELRGRSERDINALKEHLKLTDAALEEGRLLGNRSTNQ</sequence>
<evidence type="ECO:0000256" key="3">
    <source>
        <dbReference type="ARBA" id="ARBA00022536"/>
    </source>
</evidence>
<evidence type="ECO:0000256" key="5">
    <source>
        <dbReference type="ARBA" id="ARBA00022729"/>
    </source>
</evidence>
<dbReference type="EMBL" id="RJVU01017965">
    <property type="protein sequence ID" value="ROL52040.1"/>
    <property type="molecule type" value="Genomic_DNA"/>
</dbReference>
<dbReference type="Pfam" id="PF12661">
    <property type="entry name" value="hEGF"/>
    <property type="match status" value="2"/>
</dbReference>
<feature type="disulfide bond" evidence="17">
    <location>
        <begin position="470"/>
        <end position="479"/>
    </location>
</feature>
<feature type="compositionally biased region" description="Low complexity" evidence="21">
    <location>
        <begin position="911"/>
        <end position="924"/>
    </location>
</feature>
<evidence type="ECO:0000256" key="8">
    <source>
        <dbReference type="ARBA" id="ARBA00022837"/>
    </source>
</evidence>
<feature type="compositionally biased region" description="Polar residues" evidence="21">
    <location>
        <begin position="1476"/>
        <end position="1486"/>
    </location>
</feature>
<feature type="region of interest" description="Disordered" evidence="21">
    <location>
        <begin position="1020"/>
        <end position="1200"/>
    </location>
</feature>
<feature type="disulfide bond" evidence="17">
    <location>
        <begin position="355"/>
        <end position="364"/>
    </location>
</feature>
<feature type="compositionally biased region" description="Basic and acidic residues" evidence="21">
    <location>
        <begin position="860"/>
        <end position="873"/>
    </location>
</feature>
<dbReference type="FunFam" id="2.10.25.140:FF:000001">
    <property type="entry name" value="Delta-like protein"/>
    <property type="match status" value="1"/>
</dbReference>
<feature type="disulfide bond" evidence="17">
    <location>
        <begin position="508"/>
        <end position="517"/>
    </location>
</feature>
<feature type="compositionally biased region" description="Basic and acidic residues" evidence="21">
    <location>
        <begin position="1276"/>
        <end position="1309"/>
    </location>
</feature>
<feature type="domain" description="DSL" evidence="25">
    <location>
        <begin position="178"/>
        <end position="222"/>
    </location>
</feature>
<dbReference type="InterPro" id="IPR001881">
    <property type="entry name" value="EGF-like_Ca-bd_dom"/>
</dbReference>
<dbReference type="GO" id="GO:0048863">
    <property type="term" value="P:stem cell differentiation"/>
    <property type="evidence" value="ECO:0007669"/>
    <property type="project" value="UniProtKB-ARBA"/>
</dbReference>
<evidence type="ECO:0000256" key="2">
    <source>
        <dbReference type="ARBA" id="ARBA00022473"/>
    </source>
</evidence>
<dbReference type="Pfam" id="PF07657">
    <property type="entry name" value="MNNL"/>
    <property type="match status" value="1"/>
</dbReference>
<feature type="compositionally biased region" description="Polar residues" evidence="21">
    <location>
        <begin position="1064"/>
        <end position="1075"/>
    </location>
</feature>
<dbReference type="InterPro" id="IPR001774">
    <property type="entry name" value="DSL"/>
</dbReference>
<feature type="compositionally biased region" description="Basic and acidic residues" evidence="21">
    <location>
        <begin position="1134"/>
        <end position="1143"/>
    </location>
</feature>
<evidence type="ECO:0000256" key="9">
    <source>
        <dbReference type="ARBA" id="ARBA00022843"/>
    </source>
</evidence>
<dbReference type="InterPro" id="IPR011651">
    <property type="entry name" value="Notch_ligand_N"/>
</dbReference>
<dbReference type="OrthoDB" id="283575at2759"/>
<reference evidence="26 27" key="1">
    <citation type="submission" date="2018-10" db="EMBL/GenBank/DDBJ databases">
        <title>Genome assembly for a Yunnan-Guizhou Plateau 3E fish, Anabarilius grahami (Regan), and its evolutionary and genetic applications.</title>
        <authorList>
            <person name="Jiang W."/>
        </authorList>
    </citation>
    <scope>NUCLEOTIDE SEQUENCE [LARGE SCALE GENOMIC DNA]</scope>
    <source>
        <strain evidence="26">AG-KIZ</strain>
        <tissue evidence="26">Muscle</tissue>
    </source>
</reference>
<dbReference type="SUPFAM" id="SSF57184">
    <property type="entry name" value="Growth factor receptor domain"/>
    <property type="match status" value="2"/>
</dbReference>
<feature type="disulfide bond" evidence="17">
    <location>
        <begin position="394"/>
        <end position="403"/>
    </location>
</feature>
<keyword evidence="20" id="KW-0175">Coiled coil</keyword>
<feature type="coiled-coil region" evidence="20">
    <location>
        <begin position="559"/>
        <end position="587"/>
    </location>
</feature>
<dbReference type="Pfam" id="PF00169">
    <property type="entry name" value="PH"/>
    <property type="match status" value="1"/>
</dbReference>
<keyword evidence="14 17" id="KW-1015">Disulfide bond</keyword>
<dbReference type="PROSITE" id="PS01187">
    <property type="entry name" value="EGF_CA"/>
    <property type="match status" value="1"/>
</dbReference>
<dbReference type="GO" id="GO:0007219">
    <property type="term" value="P:Notch signaling pathway"/>
    <property type="evidence" value="ECO:0007669"/>
    <property type="project" value="UniProtKB-KW"/>
</dbReference>
<comment type="caution">
    <text evidence="17">Lacks conserved residue(s) required for the propagation of feature annotation.</text>
</comment>
<feature type="compositionally biased region" description="Basic and acidic residues" evidence="21">
    <location>
        <begin position="800"/>
        <end position="816"/>
    </location>
</feature>
<feature type="compositionally biased region" description="Basic and acidic residues" evidence="21">
    <location>
        <begin position="1513"/>
        <end position="1530"/>
    </location>
</feature>
<evidence type="ECO:0000256" key="7">
    <source>
        <dbReference type="ARBA" id="ARBA00022782"/>
    </source>
</evidence>
<dbReference type="PROSITE" id="PS00010">
    <property type="entry name" value="ASX_HYDROXYL"/>
    <property type="match status" value="2"/>
</dbReference>
<evidence type="ECO:0000256" key="4">
    <source>
        <dbReference type="ARBA" id="ARBA00022692"/>
    </source>
</evidence>
<dbReference type="PANTHER" id="PTHR17271:SF14">
    <property type="entry name" value="TRIO AND F-ACTIN-BINDING PROTEIN-LIKE ISOFORM X1"/>
    <property type="match status" value="1"/>
</dbReference>
<dbReference type="GO" id="GO:0043009">
    <property type="term" value="P:chordate embryonic development"/>
    <property type="evidence" value="ECO:0007669"/>
    <property type="project" value="UniProtKB-ARBA"/>
</dbReference>
<feature type="compositionally biased region" description="Basic and acidic residues" evidence="21">
    <location>
        <begin position="773"/>
        <end position="788"/>
    </location>
</feature>
<evidence type="ECO:0000259" key="25">
    <source>
        <dbReference type="PROSITE" id="PS51051"/>
    </source>
</evidence>
<dbReference type="Gene3D" id="2.10.25.10">
    <property type="entry name" value="Laminin"/>
    <property type="match status" value="7"/>
</dbReference>
<feature type="chain" id="PRO_5018331710" description="Delta-like protein" evidence="22">
    <location>
        <begin position="22"/>
        <end position="1894"/>
    </location>
</feature>
<evidence type="ECO:0000256" key="13">
    <source>
        <dbReference type="ARBA" id="ARBA00023136"/>
    </source>
</evidence>
<feature type="region of interest" description="Disordered" evidence="21">
    <location>
        <begin position="686"/>
        <end position="720"/>
    </location>
</feature>
<proteinExistence type="predicted"/>
<evidence type="ECO:0000259" key="24">
    <source>
        <dbReference type="PROSITE" id="PS50026"/>
    </source>
</evidence>
<evidence type="ECO:0000256" key="12">
    <source>
        <dbReference type="ARBA" id="ARBA00022989"/>
    </source>
</evidence>
<dbReference type="PROSITE" id="PS50026">
    <property type="entry name" value="EGF_3"/>
    <property type="match status" value="6"/>
</dbReference>
<evidence type="ECO:0000256" key="17">
    <source>
        <dbReference type="PROSITE-ProRule" id="PRU00076"/>
    </source>
</evidence>
<dbReference type="PRINTS" id="PR00010">
    <property type="entry name" value="EGFBLOOD"/>
</dbReference>
<dbReference type="InterPro" id="IPR011993">
    <property type="entry name" value="PH-like_dom_sf"/>
</dbReference>
<feature type="compositionally biased region" description="Basic and acidic residues" evidence="21">
    <location>
        <begin position="1189"/>
        <end position="1199"/>
    </location>
</feature>
<evidence type="ECO:0000256" key="1">
    <source>
        <dbReference type="ARBA" id="ARBA00004479"/>
    </source>
</evidence>
<name>A0A3N0Z0R9_ANAGA</name>
<feature type="disulfide bond" evidence="18">
    <location>
        <begin position="180"/>
        <end position="189"/>
    </location>
</feature>
<dbReference type="InterPro" id="IPR009030">
    <property type="entry name" value="Growth_fac_rcpt_cys_sf"/>
</dbReference>
<feature type="compositionally biased region" description="Low complexity" evidence="21">
    <location>
        <begin position="1144"/>
        <end position="1163"/>
    </location>
</feature>
<keyword evidence="15" id="KW-0325">Glycoprotein</keyword>
<keyword evidence="12 19" id="KW-1133">Transmembrane helix</keyword>
<keyword evidence="6 19" id="KW-0677">Repeat</keyword>
<keyword evidence="4 19" id="KW-0812">Transmembrane</keyword>
<dbReference type="FunFam" id="2.10.25.10:FF:000064">
    <property type="entry name" value="Delta-like protein"/>
    <property type="match status" value="1"/>
</dbReference>
<dbReference type="GO" id="GO:1900026">
    <property type="term" value="P:positive regulation of substrate adhesion-dependent cell spreading"/>
    <property type="evidence" value="ECO:0007669"/>
    <property type="project" value="TreeGrafter"/>
</dbReference>
<feature type="compositionally biased region" description="Polar residues" evidence="21">
    <location>
        <begin position="894"/>
        <end position="904"/>
    </location>
</feature>
<feature type="coiled-coil region" evidence="20">
    <location>
        <begin position="1821"/>
        <end position="1862"/>
    </location>
</feature>
<feature type="compositionally biased region" description="Basic and acidic residues" evidence="21">
    <location>
        <begin position="693"/>
        <end position="720"/>
    </location>
</feature>
<dbReference type="GO" id="GO:0060485">
    <property type="term" value="P:mesenchyme development"/>
    <property type="evidence" value="ECO:0007669"/>
    <property type="project" value="UniProtKB-ARBA"/>
</dbReference>
<dbReference type="PROSITE" id="PS51051">
    <property type="entry name" value="DSL"/>
    <property type="match status" value="1"/>
</dbReference>
<feature type="disulfide bond" evidence="18">
    <location>
        <begin position="213"/>
        <end position="222"/>
    </location>
</feature>
<dbReference type="SMART" id="SM00181">
    <property type="entry name" value="EGF"/>
    <property type="match status" value="8"/>
</dbReference>
<feature type="compositionally biased region" description="Low complexity" evidence="21">
    <location>
        <begin position="1083"/>
        <end position="1104"/>
    </location>
</feature>
<dbReference type="PROSITE" id="PS01186">
    <property type="entry name" value="EGF_2"/>
    <property type="match status" value="7"/>
</dbReference>
<comment type="caution">
    <text evidence="26">The sequence shown here is derived from an EMBL/GenBank/DDBJ whole genome shotgun (WGS) entry which is preliminary data.</text>
</comment>
<keyword evidence="9" id="KW-0832">Ubl conjugation</keyword>
<feature type="domain" description="EGF-like" evidence="24">
    <location>
        <begin position="444"/>
        <end position="480"/>
    </location>
</feature>
<dbReference type="GO" id="GO:0015629">
    <property type="term" value="C:actin cytoskeleton"/>
    <property type="evidence" value="ECO:0007669"/>
    <property type="project" value="TreeGrafter"/>
</dbReference>
<feature type="disulfide bond" evidence="17">
    <location>
        <begin position="317"/>
        <end position="326"/>
    </location>
</feature>
<feature type="domain" description="EGF-like" evidence="24">
    <location>
        <begin position="329"/>
        <end position="365"/>
    </location>
</feature>
<keyword evidence="11" id="KW-0914">Notch signaling pathway</keyword>
<dbReference type="PROSITE" id="PS00022">
    <property type="entry name" value="EGF_1"/>
    <property type="match status" value="7"/>
</dbReference>
<dbReference type="InterPro" id="IPR013032">
    <property type="entry name" value="EGF-like_CS"/>
</dbReference>
<feature type="compositionally biased region" description="Basic residues" evidence="21">
    <location>
        <begin position="937"/>
        <end position="949"/>
    </location>
</feature>
<feature type="domain" description="EGF-like" evidence="24">
    <location>
        <begin position="367"/>
        <end position="404"/>
    </location>
</feature>
<dbReference type="Pfam" id="PF01414">
    <property type="entry name" value="DSL"/>
    <property type="match status" value="1"/>
</dbReference>
<dbReference type="GO" id="GO:0051015">
    <property type="term" value="F:actin filament binding"/>
    <property type="evidence" value="ECO:0007669"/>
    <property type="project" value="TreeGrafter"/>
</dbReference>
<evidence type="ECO:0000256" key="19">
    <source>
        <dbReference type="RuleBase" id="RU280815"/>
    </source>
</evidence>
<evidence type="ECO:0000256" key="14">
    <source>
        <dbReference type="ARBA" id="ARBA00023157"/>
    </source>
</evidence>
<dbReference type="PANTHER" id="PTHR17271">
    <property type="entry name" value="PLECKSTRIN HOMOLOGY PH DOMAIN-CONTAINING PROTEIN"/>
    <property type="match status" value="1"/>
</dbReference>
<evidence type="ECO:0000256" key="21">
    <source>
        <dbReference type="SAM" id="MobiDB-lite"/>
    </source>
</evidence>
<keyword evidence="2 19" id="KW-0217">Developmental protein</keyword>
<feature type="disulfide bond" evidence="18">
    <location>
        <begin position="193"/>
        <end position="205"/>
    </location>
</feature>
<feature type="compositionally biased region" description="Basic and acidic residues" evidence="21">
    <location>
        <begin position="1466"/>
        <end position="1475"/>
    </location>
</feature>
<dbReference type="FunFam" id="2.10.25.10:FF:000012">
    <property type="entry name" value="Delta-like protein"/>
    <property type="match status" value="5"/>
</dbReference>
<evidence type="ECO:0000256" key="18">
    <source>
        <dbReference type="PROSITE-ProRule" id="PRU00377"/>
    </source>
</evidence>
<comment type="function">
    <text evidence="19">Putative Notch ligand involved in the mediation of Notch signaling.</text>
</comment>
<feature type="region of interest" description="Disordered" evidence="21">
    <location>
        <begin position="1697"/>
        <end position="1723"/>
    </location>
</feature>
<feature type="compositionally biased region" description="Polar residues" evidence="21">
    <location>
        <begin position="969"/>
        <end position="984"/>
    </location>
</feature>
<feature type="domain" description="PH" evidence="23">
    <location>
        <begin position="1358"/>
        <end position="1454"/>
    </location>
</feature>
<feature type="disulfide bond" evidence="17">
    <location>
        <begin position="432"/>
        <end position="441"/>
    </location>
</feature>
<feature type="compositionally biased region" description="Basic and acidic residues" evidence="21">
    <location>
        <begin position="1026"/>
        <end position="1051"/>
    </location>
</feature>
<keyword evidence="5 19" id="KW-0732">Signal</keyword>
<dbReference type="InterPro" id="IPR018097">
    <property type="entry name" value="EGF_Ca-bd_CS"/>
</dbReference>
<dbReference type="InterPro" id="IPR000152">
    <property type="entry name" value="EGF-type_Asp/Asn_hydroxyl_site"/>
</dbReference>
<evidence type="ECO:0000256" key="10">
    <source>
        <dbReference type="ARBA" id="ARBA00022902"/>
    </source>
</evidence>
<dbReference type="Gene3D" id="2.10.25.140">
    <property type="match status" value="1"/>
</dbReference>
<dbReference type="FunFam" id="2.60.40.3510:FF:000002">
    <property type="entry name" value="Delta-like protein"/>
    <property type="match status" value="1"/>
</dbReference>
<dbReference type="InterPro" id="IPR001849">
    <property type="entry name" value="PH_domain"/>
</dbReference>
<dbReference type="GO" id="GO:0021514">
    <property type="term" value="P:ventral spinal cord interneuron differentiation"/>
    <property type="evidence" value="ECO:0007669"/>
    <property type="project" value="UniProtKB-ARBA"/>
</dbReference>
<evidence type="ECO:0000256" key="20">
    <source>
        <dbReference type="SAM" id="Coils"/>
    </source>
</evidence>
<dbReference type="GO" id="GO:0005509">
    <property type="term" value="F:calcium ion binding"/>
    <property type="evidence" value="ECO:0007669"/>
    <property type="project" value="InterPro"/>
</dbReference>
<evidence type="ECO:0000256" key="11">
    <source>
        <dbReference type="ARBA" id="ARBA00022976"/>
    </source>
</evidence>
<feature type="compositionally biased region" description="Polar residues" evidence="21">
    <location>
        <begin position="953"/>
        <end position="962"/>
    </location>
</feature>
<dbReference type="InterPro" id="IPR000742">
    <property type="entry name" value="EGF"/>
</dbReference>
<evidence type="ECO:0000313" key="26">
    <source>
        <dbReference type="EMBL" id="ROL52040.1"/>
    </source>
</evidence>
<dbReference type="CDD" id="cd00054">
    <property type="entry name" value="EGF_CA"/>
    <property type="match status" value="6"/>
</dbReference>
<organism evidence="26 27">
    <name type="scientific">Anabarilius grahami</name>
    <name type="common">Kanglang fish</name>
    <name type="synonym">Barilius grahami</name>
    <dbReference type="NCBI Taxonomy" id="495550"/>
    <lineage>
        <taxon>Eukaryota</taxon>
        <taxon>Metazoa</taxon>
        <taxon>Chordata</taxon>
        <taxon>Craniata</taxon>
        <taxon>Vertebrata</taxon>
        <taxon>Euteleostomi</taxon>
        <taxon>Actinopterygii</taxon>
        <taxon>Neopterygii</taxon>
        <taxon>Teleostei</taxon>
        <taxon>Ostariophysi</taxon>
        <taxon>Cypriniformes</taxon>
        <taxon>Xenocyprididae</taxon>
        <taxon>Xenocypridinae</taxon>
        <taxon>Xenocypridinae incertae sedis</taxon>
        <taxon>Anabarilius</taxon>
    </lineage>
</organism>
<comment type="subunit">
    <text evidence="16">Interacts with mib.</text>
</comment>
<dbReference type="SUPFAM" id="SSF50729">
    <property type="entry name" value="PH domain-like"/>
    <property type="match status" value="1"/>
</dbReference>
<dbReference type="InterPro" id="IPR052223">
    <property type="entry name" value="Actin_Cytoskeleton_Reg"/>
</dbReference>
<dbReference type="GO" id="GO:0005737">
    <property type="term" value="C:cytoplasm"/>
    <property type="evidence" value="ECO:0007669"/>
    <property type="project" value="UniProtKB-ARBA"/>
</dbReference>
<feature type="signal peptide" evidence="22">
    <location>
        <begin position="1"/>
        <end position="21"/>
    </location>
</feature>
<evidence type="ECO:0000256" key="15">
    <source>
        <dbReference type="ARBA" id="ARBA00023180"/>
    </source>
</evidence>
<feature type="compositionally biased region" description="Low complexity" evidence="21">
    <location>
        <begin position="1310"/>
        <end position="1321"/>
    </location>
</feature>
<keyword evidence="7" id="KW-0221">Differentiation</keyword>
<dbReference type="Pfam" id="PF21700">
    <property type="entry name" value="EGF_DL_JAG"/>
    <property type="match status" value="1"/>
</dbReference>
<dbReference type="SMART" id="SM00179">
    <property type="entry name" value="EGF_CA"/>
    <property type="match status" value="6"/>
</dbReference>
<evidence type="ECO:0000313" key="27">
    <source>
        <dbReference type="Proteomes" id="UP000281406"/>
    </source>
</evidence>
<comment type="subcellular location">
    <subcellularLocation>
        <location evidence="1 19">Membrane</location>
        <topology evidence="1 19">Single-pass type I membrane protein</topology>
    </subcellularLocation>
</comment>
<gene>
    <name evidence="26" type="ORF">DPX16_23532</name>
</gene>
<feature type="compositionally biased region" description="Polar residues" evidence="21">
    <location>
        <begin position="789"/>
        <end position="799"/>
    </location>
</feature>
<feature type="domain" description="EGF-like" evidence="24">
    <location>
        <begin position="482"/>
        <end position="518"/>
    </location>
</feature>
<feature type="region of interest" description="Disordered" evidence="21">
    <location>
        <begin position="1252"/>
        <end position="1345"/>
    </location>
</feature>
<keyword evidence="8" id="KW-0106">Calcium</keyword>
<feature type="region of interest" description="Disordered" evidence="21">
    <location>
        <begin position="1460"/>
        <end position="1530"/>
    </location>
</feature>
<evidence type="ECO:0000256" key="16">
    <source>
        <dbReference type="ARBA" id="ARBA00062184"/>
    </source>
</evidence>
<dbReference type="Gene3D" id="2.60.40.3510">
    <property type="match status" value="1"/>
</dbReference>
<feature type="domain" description="EGF-like" evidence="24">
    <location>
        <begin position="406"/>
        <end position="442"/>
    </location>
</feature>
<evidence type="ECO:0000256" key="6">
    <source>
        <dbReference type="ARBA" id="ARBA00022737"/>
    </source>
</evidence>
<dbReference type="Pfam" id="PF00008">
    <property type="entry name" value="EGF"/>
    <property type="match status" value="4"/>
</dbReference>
<evidence type="ECO:0000256" key="22">
    <source>
        <dbReference type="SAM" id="SignalP"/>
    </source>
</evidence>
<accession>A0A3N0Z0R9</accession>
<dbReference type="SMART" id="SM00051">
    <property type="entry name" value="DSL"/>
    <property type="match status" value="1"/>
</dbReference>
<dbReference type="FunFam" id="2.10.25.10:FF:000018">
    <property type="entry name" value="Delta-like 1"/>
    <property type="match status" value="1"/>
</dbReference>
<protein>
    <recommendedName>
        <fullName evidence="19">Delta-like protein</fullName>
    </recommendedName>
</protein>
<dbReference type="SMART" id="SM00233">
    <property type="entry name" value="PH"/>
    <property type="match status" value="1"/>
</dbReference>
<dbReference type="Gene3D" id="2.30.29.30">
    <property type="entry name" value="Pleckstrin-homology domain (PH domain)/Phosphotyrosine-binding domain (PTB)"/>
    <property type="match status" value="1"/>
</dbReference>
<keyword evidence="13 19" id="KW-0472">Membrane</keyword>
<dbReference type="GO" id="GO:0005886">
    <property type="term" value="C:plasma membrane"/>
    <property type="evidence" value="ECO:0007669"/>
    <property type="project" value="UniProtKB-ARBA"/>
</dbReference>
<keyword evidence="10" id="KW-0524">Neurogenesis</keyword>
<dbReference type="PROSITE" id="PS50003">
    <property type="entry name" value="PH_DOMAIN"/>
    <property type="match status" value="1"/>
</dbReference>
<feature type="coiled-coil region" evidence="20">
    <location>
        <begin position="1751"/>
        <end position="1785"/>
    </location>
</feature>
<dbReference type="Proteomes" id="UP000281406">
    <property type="component" value="Unassembled WGS sequence"/>
</dbReference>
<evidence type="ECO:0000259" key="23">
    <source>
        <dbReference type="PROSITE" id="PS50003"/>
    </source>
</evidence>
<dbReference type="Gene3D" id="1.10.287.1490">
    <property type="match status" value="1"/>
</dbReference>
<keyword evidence="27" id="KW-1185">Reference proteome</keyword>
<feature type="region of interest" description="Disordered" evidence="21">
    <location>
        <begin position="773"/>
        <end position="1004"/>
    </location>
</feature>
<feature type="domain" description="EGF-like" evidence="24">
    <location>
        <begin position="289"/>
        <end position="327"/>
    </location>
</feature>
<keyword evidence="3 17" id="KW-0245">EGF-like domain</keyword>